<feature type="transmembrane region" description="Helical" evidence="1">
    <location>
        <begin position="12"/>
        <end position="29"/>
    </location>
</feature>
<reference evidence="2" key="1">
    <citation type="submission" date="2022-07" db="EMBL/GenBank/DDBJ databases">
        <title>Phylogenomic reconstructions and comparative analyses of Kickxellomycotina fungi.</title>
        <authorList>
            <person name="Reynolds N.K."/>
            <person name="Stajich J.E."/>
            <person name="Barry K."/>
            <person name="Grigoriev I.V."/>
            <person name="Crous P."/>
            <person name="Smith M.E."/>
        </authorList>
    </citation>
    <scope>NUCLEOTIDE SEQUENCE</scope>
    <source>
        <strain evidence="2">CBS 109367</strain>
    </source>
</reference>
<feature type="transmembrane region" description="Helical" evidence="1">
    <location>
        <begin position="49"/>
        <end position="67"/>
    </location>
</feature>
<dbReference type="AlphaFoldDB" id="A0A9W8GQB7"/>
<dbReference type="Proteomes" id="UP001151516">
    <property type="component" value="Unassembled WGS sequence"/>
</dbReference>
<feature type="transmembrane region" description="Helical" evidence="1">
    <location>
        <begin position="79"/>
        <end position="98"/>
    </location>
</feature>
<organism evidence="2 3">
    <name type="scientific">Coemansia spiralis</name>
    <dbReference type="NCBI Taxonomy" id="417178"/>
    <lineage>
        <taxon>Eukaryota</taxon>
        <taxon>Fungi</taxon>
        <taxon>Fungi incertae sedis</taxon>
        <taxon>Zoopagomycota</taxon>
        <taxon>Kickxellomycotina</taxon>
        <taxon>Kickxellomycetes</taxon>
        <taxon>Kickxellales</taxon>
        <taxon>Kickxellaceae</taxon>
        <taxon>Coemansia</taxon>
    </lineage>
</organism>
<name>A0A9W8GQB7_9FUNG</name>
<evidence type="ECO:0000313" key="2">
    <source>
        <dbReference type="EMBL" id="KAJ2689786.1"/>
    </source>
</evidence>
<proteinExistence type="predicted"/>
<evidence type="ECO:0000313" key="3">
    <source>
        <dbReference type="Proteomes" id="UP001151516"/>
    </source>
</evidence>
<keyword evidence="3" id="KW-1185">Reference proteome</keyword>
<accession>A0A9W8GQB7</accession>
<dbReference type="EMBL" id="JANBTX010000020">
    <property type="protein sequence ID" value="KAJ2689786.1"/>
    <property type="molecule type" value="Genomic_DNA"/>
</dbReference>
<protein>
    <submittedName>
        <fullName evidence="2">Uncharacterized protein</fullName>
    </submittedName>
</protein>
<dbReference type="Gene3D" id="1.10.287.70">
    <property type="match status" value="1"/>
</dbReference>
<sequence>MSQQATFITLDSLVNDFLLNIALCVVYVVNTAVVDSNLDPSRIPNSNRLVEFLLAVVFLGQYVMRFVIINANHRTLEHFVVFFAFVAPVIAYFMSMNSESVRNSYMSAGVLAIFYPARFLRLHYALNRILAIAASSTKYLKITLIRQEAASLGGDIIVAILTFASVVHSGINWYSQANKVEFRGFTFLDAIYFISSK</sequence>
<dbReference type="OrthoDB" id="297496at2759"/>
<gene>
    <name evidence="2" type="ORF">IWW39_001252</name>
</gene>
<keyword evidence="1" id="KW-0472">Membrane</keyword>
<evidence type="ECO:0000256" key="1">
    <source>
        <dbReference type="SAM" id="Phobius"/>
    </source>
</evidence>
<feature type="transmembrane region" description="Helical" evidence="1">
    <location>
        <begin position="104"/>
        <end position="120"/>
    </location>
</feature>
<keyword evidence="1" id="KW-0812">Transmembrane</keyword>
<comment type="caution">
    <text evidence="2">The sequence shown here is derived from an EMBL/GenBank/DDBJ whole genome shotgun (WGS) entry which is preliminary data.</text>
</comment>
<keyword evidence="1" id="KW-1133">Transmembrane helix</keyword>